<keyword evidence="3" id="KW-0809">Transit peptide</keyword>
<feature type="domain" description="Enoyl reductase (ER)" evidence="6">
    <location>
        <begin position="17"/>
        <end position="359"/>
    </location>
</feature>
<name>A0A163CM61_DIDRA</name>
<evidence type="ECO:0000256" key="1">
    <source>
        <dbReference type="ARBA" id="ARBA00004173"/>
    </source>
</evidence>
<dbReference type="SUPFAM" id="SSF51735">
    <property type="entry name" value="NAD(P)-binding Rossmann-fold domains"/>
    <property type="match status" value="1"/>
</dbReference>
<dbReference type="PANTHER" id="PTHR11695:SF647">
    <property type="entry name" value="ENOYL REDUCTASE (ER) DOMAIN-CONTAINING PROTEIN"/>
    <property type="match status" value="1"/>
</dbReference>
<dbReference type="Gene3D" id="3.90.180.10">
    <property type="entry name" value="Medium-chain alcohol dehydrogenases, catalytic domain"/>
    <property type="match status" value="1"/>
</dbReference>
<dbReference type="AlphaFoldDB" id="A0A163CM61"/>
<reference evidence="7 8" key="1">
    <citation type="journal article" date="2016" name="Sci. Rep.">
        <title>Draft genome sequencing and secretome analysis of fungal phytopathogen Ascochyta rabiei provides insight into the necrotrophic effector repertoire.</title>
        <authorList>
            <person name="Verma S."/>
            <person name="Gazara R.K."/>
            <person name="Nizam S."/>
            <person name="Parween S."/>
            <person name="Chattopadhyay D."/>
            <person name="Verma P.K."/>
        </authorList>
    </citation>
    <scope>NUCLEOTIDE SEQUENCE [LARGE SCALE GENOMIC DNA]</scope>
    <source>
        <strain evidence="7 8">ArDII</strain>
    </source>
</reference>
<protein>
    <submittedName>
        <fullName evidence="7">Oxidoreductase</fullName>
    </submittedName>
</protein>
<dbReference type="InterPro" id="IPR020843">
    <property type="entry name" value="ER"/>
</dbReference>
<dbReference type="Pfam" id="PF08240">
    <property type="entry name" value="ADH_N"/>
    <property type="match status" value="1"/>
</dbReference>
<evidence type="ECO:0000256" key="2">
    <source>
        <dbReference type="ARBA" id="ARBA00010371"/>
    </source>
</evidence>
<evidence type="ECO:0000259" key="6">
    <source>
        <dbReference type="SMART" id="SM00829"/>
    </source>
</evidence>
<dbReference type="STRING" id="5454.A0A163CM61"/>
<organism evidence="7 8">
    <name type="scientific">Didymella rabiei</name>
    <name type="common">Chickpea ascochyta blight fungus</name>
    <name type="synonym">Mycosphaerella rabiei</name>
    <dbReference type="NCBI Taxonomy" id="5454"/>
    <lineage>
        <taxon>Eukaryota</taxon>
        <taxon>Fungi</taxon>
        <taxon>Dikarya</taxon>
        <taxon>Ascomycota</taxon>
        <taxon>Pezizomycotina</taxon>
        <taxon>Dothideomycetes</taxon>
        <taxon>Pleosporomycetidae</taxon>
        <taxon>Pleosporales</taxon>
        <taxon>Pleosporineae</taxon>
        <taxon>Didymellaceae</taxon>
        <taxon>Ascochyta</taxon>
    </lineage>
</organism>
<dbReference type="InterPro" id="IPR036291">
    <property type="entry name" value="NAD(P)-bd_dom_sf"/>
</dbReference>
<comment type="caution">
    <text evidence="7">The sequence shown here is derived from an EMBL/GenBank/DDBJ whole genome shotgun (WGS) entry which is preliminary data.</text>
</comment>
<comment type="subcellular location">
    <subcellularLocation>
        <location evidence="1">Mitochondrion</location>
    </subcellularLocation>
</comment>
<dbReference type="PANTHER" id="PTHR11695">
    <property type="entry name" value="ALCOHOL DEHYDROGENASE RELATED"/>
    <property type="match status" value="1"/>
</dbReference>
<dbReference type="FunFam" id="3.40.50.720:FF:000147">
    <property type="entry name" value="Reticulon-4-interacting protein 1 homolog, mitochondrial"/>
    <property type="match status" value="1"/>
</dbReference>
<dbReference type="Pfam" id="PF13602">
    <property type="entry name" value="ADH_zinc_N_2"/>
    <property type="match status" value="1"/>
</dbReference>
<evidence type="ECO:0000313" key="8">
    <source>
        <dbReference type="Proteomes" id="UP000076837"/>
    </source>
</evidence>
<keyword evidence="8" id="KW-1185">Reference proteome</keyword>
<gene>
    <name evidence="7" type="ORF">ST47_g6205</name>
</gene>
<dbReference type="CDD" id="cd08267">
    <property type="entry name" value="MDR1"/>
    <property type="match status" value="1"/>
</dbReference>
<accession>A0A163CM61</accession>
<dbReference type="GO" id="GO:0005739">
    <property type="term" value="C:mitochondrion"/>
    <property type="evidence" value="ECO:0007669"/>
    <property type="project" value="UniProtKB-SubCell"/>
</dbReference>
<dbReference type="InterPro" id="IPR013154">
    <property type="entry name" value="ADH-like_N"/>
</dbReference>
<proteinExistence type="inferred from homology"/>
<comment type="similarity">
    <text evidence="2">Belongs to the zinc-containing alcohol dehydrogenase family. Quinone oxidoreductase subfamily.</text>
</comment>
<evidence type="ECO:0000256" key="4">
    <source>
        <dbReference type="ARBA" id="ARBA00023002"/>
    </source>
</evidence>
<keyword evidence="4" id="KW-0560">Oxidoreductase</keyword>
<dbReference type="SUPFAM" id="SSF50129">
    <property type="entry name" value="GroES-like"/>
    <property type="match status" value="1"/>
</dbReference>
<dbReference type="InterPro" id="IPR011032">
    <property type="entry name" value="GroES-like_sf"/>
</dbReference>
<dbReference type="InterPro" id="IPR050700">
    <property type="entry name" value="YIM1/Zinc_Alcohol_DH_Fams"/>
</dbReference>
<evidence type="ECO:0000256" key="5">
    <source>
        <dbReference type="ARBA" id="ARBA00023128"/>
    </source>
</evidence>
<evidence type="ECO:0000256" key="3">
    <source>
        <dbReference type="ARBA" id="ARBA00022946"/>
    </source>
</evidence>
<dbReference type="Proteomes" id="UP000076837">
    <property type="component" value="Unassembled WGS sequence"/>
</dbReference>
<evidence type="ECO:0000313" key="7">
    <source>
        <dbReference type="EMBL" id="KZM22559.1"/>
    </source>
</evidence>
<sequence length="362" mass="39823">MAQPPKFNTSLTYTAPESLPHLTHTPLPTLGPGDLLIKIHAAAINPVDIQLWGNPLIGYVAGRKEKGVGRDYSGTIVALGSSLQDSENWRVGDAVFGLCSRPLGEGTFSQYLKISPATEPISKKPTAWTFEEAASVPLVVLTAFSCLDWLPSSRQSPNGETRRVVVSGASGGVGMWCVQLAKKLYRCHVTGVCSGRNAEFVRGLGADEVIDYSQQDVARTLLDGRPEGRKYDLYVDCVGGTEMFAHWHDMLHKTGAYITIVGDKTSRTAMGGPLTYFTYPSQIWRYVYGYFSGPRYANVLLYQKSELLEQVAELADKKDVEVVVQDVVKGILSEEGHKEAWEKVRRYMVEGRVRGKIVVSTT</sequence>
<dbReference type="SMART" id="SM00829">
    <property type="entry name" value="PKS_ER"/>
    <property type="match status" value="1"/>
</dbReference>
<keyword evidence="5" id="KW-0496">Mitochondrion</keyword>
<dbReference type="Gene3D" id="3.40.50.720">
    <property type="entry name" value="NAD(P)-binding Rossmann-like Domain"/>
    <property type="match status" value="1"/>
</dbReference>
<dbReference type="GO" id="GO:0016491">
    <property type="term" value="F:oxidoreductase activity"/>
    <property type="evidence" value="ECO:0007669"/>
    <property type="project" value="UniProtKB-KW"/>
</dbReference>
<dbReference type="EMBL" id="JYNV01000212">
    <property type="protein sequence ID" value="KZM22559.1"/>
    <property type="molecule type" value="Genomic_DNA"/>
</dbReference>